<gene>
    <name evidence="1" type="ORF">DN757_29750</name>
</gene>
<proteinExistence type="predicted"/>
<sequence>MHLLTESYAITGAWVVNTYKSIQNFNLNEAVFDPYESVIISAKVSMLLSPMRKLGVVNATQFDIYRKMAGLKPRECIDVLKILEGLEAVSITWSESTLADVPLDTITVRRTDKVDILSVTGELFEKLNPSVQAKLTIHMLQETLKIPIPKDLLITLLIHKGYPEQLIKTTLKHMLVLNILSETKDTVQGHALVYNPNAFQANASDVFVTINDLNPTEKQEALDILEYVRSNPGTPLHGNFNQNTVRLLINCGLIDSSRIVTSRGKTKQDFVTAPYIWGALGANELSSDVLDDAKLFLNCLRFGQLFSQSNRGRINDPSVLINALLEKGTVGPATAIGEDYPMPLARGIVSVVESRLQPGRYFMELKKEDVVQTVYEVLDTKGVLPTPINDTEVATKLKQQGNFISSEQVRIASPLPAQLEQERDSLVFCLRTHRKGR</sequence>
<protein>
    <submittedName>
        <fullName evidence="1">Uncharacterized protein</fullName>
    </submittedName>
</protein>
<name>A0A2W6N7X8_9BACL</name>
<organism evidence="1 2">
    <name type="scientific">Paenibacillus silvae</name>
    <dbReference type="NCBI Taxonomy" id="1325358"/>
    <lineage>
        <taxon>Bacteria</taxon>
        <taxon>Bacillati</taxon>
        <taxon>Bacillota</taxon>
        <taxon>Bacilli</taxon>
        <taxon>Bacillales</taxon>
        <taxon>Paenibacillaceae</taxon>
        <taxon>Paenibacillus</taxon>
    </lineage>
</organism>
<reference evidence="1 2" key="1">
    <citation type="submission" date="2018-06" db="EMBL/GenBank/DDBJ databases">
        <title>Isolation of heavy metals resistant Paenibacillus silvae NC2 from Gold-Copper mine in ZiJin, China.</title>
        <authorList>
            <person name="Xu J."/>
            <person name="Mazhar H.S."/>
            <person name="Rensing C."/>
        </authorList>
    </citation>
    <scope>NUCLEOTIDE SEQUENCE [LARGE SCALE GENOMIC DNA]</scope>
    <source>
        <strain evidence="1 2">NC2</strain>
    </source>
</reference>
<dbReference type="EMBL" id="QKWW01000143">
    <property type="protein sequence ID" value="PZT52012.1"/>
    <property type="molecule type" value="Genomic_DNA"/>
</dbReference>
<dbReference type="RefSeq" id="WP_111273757.1">
    <property type="nucleotide sequence ID" value="NZ_QKWW01000143.1"/>
</dbReference>
<accession>A0A2W6N7X8</accession>
<comment type="caution">
    <text evidence="1">The sequence shown here is derived from an EMBL/GenBank/DDBJ whole genome shotgun (WGS) entry which is preliminary data.</text>
</comment>
<evidence type="ECO:0000313" key="1">
    <source>
        <dbReference type="EMBL" id="PZT52012.1"/>
    </source>
</evidence>
<dbReference type="AlphaFoldDB" id="A0A2W6N7X8"/>
<dbReference type="Proteomes" id="UP000249204">
    <property type="component" value="Unassembled WGS sequence"/>
</dbReference>
<evidence type="ECO:0000313" key="2">
    <source>
        <dbReference type="Proteomes" id="UP000249204"/>
    </source>
</evidence>